<protein>
    <submittedName>
        <fullName evidence="4">AMP-binding protein</fullName>
    </submittedName>
</protein>
<dbReference type="Gene3D" id="3.40.50.12780">
    <property type="entry name" value="N-terminal domain of ligase-like"/>
    <property type="match status" value="1"/>
</dbReference>
<dbReference type="InterPro" id="IPR020459">
    <property type="entry name" value="AMP-binding"/>
</dbReference>
<dbReference type="InterPro" id="IPR020845">
    <property type="entry name" value="AMP-binding_CS"/>
</dbReference>
<dbReference type="PROSITE" id="PS00455">
    <property type="entry name" value="AMP_BINDING"/>
    <property type="match status" value="1"/>
</dbReference>
<dbReference type="GO" id="GO:0004467">
    <property type="term" value="F:long-chain fatty acid-CoA ligase activity"/>
    <property type="evidence" value="ECO:0007669"/>
    <property type="project" value="TreeGrafter"/>
</dbReference>
<dbReference type="GO" id="GO:0005524">
    <property type="term" value="F:ATP binding"/>
    <property type="evidence" value="ECO:0007669"/>
    <property type="project" value="UniProtKB-KW"/>
</dbReference>
<evidence type="ECO:0000256" key="1">
    <source>
        <dbReference type="ARBA" id="ARBA00022741"/>
    </source>
</evidence>
<dbReference type="SUPFAM" id="SSF56801">
    <property type="entry name" value="Acetyl-CoA synthetase-like"/>
    <property type="match status" value="1"/>
</dbReference>
<dbReference type="PRINTS" id="PR00154">
    <property type="entry name" value="AMPBINDING"/>
</dbReference>
<comment type="caution">
    <text evidence="4">The sequence shown here is derived from an EMBL/GenBank/DDBJ whole genome shotgun (WGS) entry which is preliminary data.</text>
</comment>
<dbReference type="InterPro" id="IPR000873">
    <property type="entry name" value="AMP-dep_synth/lig_dom"/>
</dbReference>
<dbReference type="RefSeq" id="WP_008811795.1">
    <property type="nucleotide sequence ID" value="NZ_CAJUON010000013.1"/>
</dbReference>
<dbReference type="CDD" id="cd05907">
    <property type="entry name" value="VL_LC_FACS_like"/>
    <property type="match status" value="1"/>
</dbReference>
<dbReference type="EMBL" id="WNCL01000014">
    <property type="protein sequence ID" value="MTU43215.1"/>
    <property type="molecule type" value="Genomic_DNA"/>
</dbReference>
<reference evidence="4 5" key="1">
    <citation type="journal article" date="2019" name="Nat. Med.">
        <title>A library of human gut bacterial isolates paired with longitudinal multiomics data enables mechanistic microbiome research.</title>
        <authorList>
            <person name="Poyet M."/>
            <person name="Groussin M."/>
            <person name="Gibbons S.M."/>
            <person name="Avila-Pacheco J."/>
            <person name="Jiang X."/>
            <person name="Kearney S.M."/>
            <person name="Perrotta A.R."/>
            <person name="Berdy B."/>
            <person name="Zhao S."/>
            <person name="Lieberman T.D."/>
            <person name="Swanson P.K."/>
            <person name="Smith M."/>
            <person name="Roesemann S."/>
            <person name="Alexander J.E."/>
            <person name="Rich S.A."/>
            <person name="Livny J."/>
            <person name="Vlamakis H."/>
            <person name="Clish C."/>
            <person name="Bullock K."/>
            <person name="Deik A."/>
            <person name="Scott J."/>
            <person name="Pierce K.A."/>
            <person name="Xavier R.J."/>
            <person name="Alm E.J."/>
        </authorList>
    </citation>
    <scope>NUCLEOTIDE SEQUENCE [LARGE SCALE GENOMIC DNA]</scope>
    <source>
        <strain evidence="4 5">BIOML-A2</strain>
    </source>
</reference>
<dbReference type="AlphaFoldDB" id="A0A6I3S5E5"/>
<evidence type="ECO:0000313" key="5">
    <source>
        <dbReference type="Proteomes" id="UP000462362"/>
    </source>
</evidence>
<keyword evidence="1" id="KW-0547">Nucleotide-binding</keyword>
<dbReference type="InterPro" id="IPR042099">
    <property type="entry name" value="ANL_N_sf"/>
</dbReference>
<dbReference type="GeneID" id="43347635"/>
<dbReference type="Pfam" id="PF00501">
    <property type="entry name" value="AMP-binding"/>
    <property type="match status" value="1"/>
</dbReference>
<name>A0A6I3S5E5_9BURK</name>
<dbReference type="Proteomes" id="UP000462362">
    <property type="component" value="Unassembled WGS sequence"/>
</dbReference>
<dbReference type="Pfam" id="PF23562">
    <property type="entry name" value="AMP-binding_C_3"/>
    <property type="match status" value="1"/>
</dbReference>
<dbReference type="PANTHER" id="PTHR43272">
    <property type="entry name" value="LONG-CHAIN-FATTY-ACID--COA LIGASE"/>
    <property type="match status" value="1"/>
</dbReference>
<dbReference type="PANTHER" id="PTHR43272:SF33">
    <property type="entry name" value="AMP-BINDING DOMAIN-CONTAINING PROTEIN-RELATED"/>
    <property type="match status" value="1"/>
</dbReference>
<dbReference type="GO" id="GO:0016020">
    <property type="term" value="C:membrane"/>
    <property type="evidence" value="ECO:0007669"/>
    <property type="project" value="TreeGrafter"/>
</dbReference>
<gene>
    <name evidence="4" type="ORF">GMD42_06185</name>
</gene>
<keyword evidence="2" id="KW-0067">ATP-binding</keyword>
<evidence type="ECO:0000256" key="2">
    <source>
        <dbReference type="ARBA" id="ARBA00022840"/>
    </source>
</evidence>
<sequence>MTADNLNNMRVIPDLLAINEKVRPNKVAYRQFDDKSKTWISVTWKEFADMVRSWRKAFTASGLSKGDHAAVLLPNSITATACDLSILSQGMVPVPLHAVDTPSSSAFILNNSEAKILFVPRTLRWNAMLNAQKEYPYLKLVVTTGNDAEGASEDSPVPVVNLSDWLKQGENTDLKEVSIDPDDLAAIVYTSGTTGKPKGVMLTHDNVLSNVKSFSQVIDVGSDDVFLSFLPFSHTFERTVTFYFTLFLGAEVGFARSVLKLAEDLKIIRPTIFVAVPRVFEQFHSRIKASLQSKGSIAATLADQAEMIGWRRFCRRNGLAVPSSSASWLDSFIWPMLESRIVLPIRDVFGGRLRIAIAGGAALNNAIGRFYNAMGVELRQGYGLTETSPVISVNRENCNNPVTVGQPIPGLQIRLGDIEELQVKGPTVMKGYWKRPDATAEVFTEDGWFRTGDQADLSDAGRIRIKGRIKEIIVTSTGEKIPPTDMELAIQTDPLFEQVMVVGEARPFITALAVVNEAEWEKFAKEFNVDPSDDRMLMRRDIRMAALKRLKKAASRFPQYGIPRNIRLLKEHWTVDNGCLTVTMKLRRPIIREKLRAEIDELYTVPQNNV</sequence>
<feature type="domain" description="AMP-dependent synthetase/ligase" evidence="3">
    <location>
        <begin position="21"/>
        <end position="433"/>
    </location>
</feature>
<accession>A0A6I3S5E5</accession>
<organism evidence="4 5">
    <name type="scientific">Parasutterella excrementihominis</name>
    <dbReference type="NCBI Taxonomy" id="487175"/>
    <lineage>
        <taxon>Bacteria</taxon>
        <taxon>Pseudomonadati</taxon>
        <taxon>Pseudomonadota</taxon>
        <taxon>Betaproteobacteria</taxon>
        <taxon>Burkholderiales</taxon>
        <taxon>Sutterellaceae</taxon>
        <taxon>Parasutterella</taxon>
    </lineage>
</organism>
<proteinExistence type="predicted"/>
<evidence type="ECO:0000313" key="4">
    <source>
        <dbReference type="EMBL" id="MTU43215.1"/>
    </source>
</evidence>
<evidence type="ECO:0000259" key="3">
    <source>
        <dbReference type="Pfam" id="PF00501"/>
    </source>
</evidence>